<dbReference type="GO" id="GO:0045944">
    <property type="term" value="P:positive regulation of transcription by RNA polymerase II"/>
    <property type="evidence" value="ECO:0007669"/>
    <property type="project" value="TreeGrafter"/>
</dbReference>
<evidence type="ECO:0000256" key="5">
    <source>
        <dbReference type="SAM" id="Coils"/>
    </source>
</evidence>
<dbReference type="EMBL" id="JAGSYN010000276">
    <property type="protein sequence ID" value="KAG7660579.1"/>
    <property type="molecule type" value="Genomic_DNA"/>
</dbReference>
<organism evidence="8 9">
    <name type="scientific">[Candida] subhashii</name>
    <dbReference type="NCBI Taxonomy" id="561895"/>
    <lineage>
        <taxon>Eukaryota</taxon>
        <taxon>Fungi</taxon>
        <taxon>Dikarya</taxon>
        <taxon>Ascomycota</taxon>
        <taxon>Saccharomycotina</taxon>
        <taxon>Pichiomycetes</taxon>
        <taxon>Debaryomycetaceae</taxon>
        <taxon>Spathaspora</taxon>
    </lineage>
</organism>
<evidence type="ECO:0000256" key="3">
    <source>
        <dbReference type="ARBA" id="ARBA00023163"/>
    </source>
</evidence>
<dbReference type="AlphaFoldDB" id="A0A8J5QDS2"/>
<dbReference type="CDD" id="cd14724">
    <property type="entry name" value="ZIP_Gal4-like_1"/>
    <property type="match status" value="1"/>
</dbReference>
<dbReference type="GO" id="GO:0008270">
    <property type="term" value="F:zinc ion binding"/>
    <property type="evidence" value="ECO:0007669"/>
    <property type="project" value="InterPro"/>
</dbReference>
<dbReference type="Pfam" id="PF00172">
    <property type="entry name" value="Zn_clus"/>
    <property type="match status" value="1"/>
</dbReference>
<proteinExistence type="predicted"/>
<reference evidence="8 9" key="1">
    <citation type="journal article" date="2021" name="DNA Res.">
        <title>Genome analysis of Candida subhashii reveals its hybrid nature and dual mitochondrial genome conformations.</title>
        <authorList>
            <person name="Mixao V."/>
            <person name="Hegedusova E."/>
            <person name="Saus E."/>
            <person name="Pryszcz L.P."/>
            <person name="Cillingova A."/>
            <person name="Nosek J."/>
            <person name="Gabaldon T."/>
        </authorList>
    </citation>
    <scope>NUCLEOTIDE SEQUENCE [LARGE SCALE GENOMIC DNA]</scope>
    <source>
        <strain evidence="8 9">CBS 10753</strain>
    </source>
</reference>
<sequence>MARKRFRISKVCDFCKKRKVKCDLGNPCSTCAKYAKGEPCVYSENIVHFDSVSSASSSASSIRSRKYSQEEEAIAEELSIRSESTDSTNSMGTNNVNRLVPIDELEISSTNTSYPNSIVQDELEQLKQKLKTLEESLILHSGDNSPEIQMMNNIQQPSTTMPPLLSSLSSSTTMTSNIDAPPIISESVFTQVTTATNNFTSVQSVDVNKLIGYNPVESVNETINFYDGYCPTHDKEPIRRRNFGPFSWISLTKMDTALGSLWGQLGAIKEQYRIKMMVPTSNAPQVEKDFSEKVNAEEGYNDIRPYRDAVKDNNTTNGKLKQTQQQEGRLNAKALSLGLSFYEGGLDAEMELVEKIQLVLPKRRAVWLLYKRFYTHLYAAFPFLDEVIFKEQIQKLIGYENHQDIPTMVKVEKRLDFAYLGILLLILRFSYLSLFSNEAKVNEANLKTTDPSPKAQQLKYLLNNPVNIDVVDVAQSCLDQFSLMRSINMTIMQLALYTRLYHQYSPEDGDGINGGDAQVFNAILIQMAYTLGLHREPDMFPDACNDEKVNNLGRKIWYYLLITDINDSLANGTLVNIDKDSFDTRPPAYKPGNENCIDVELEKLTCQCLAQFENSYEGLYDLLTKILKLKGSIKMTELAEKLNYLEGNFMERFHDIINHFDVAEDVTQLMIPRSLRMKIYFTCNFFIVSIYLHIFNHYERKANTELAYYYLKKIFVVVILESMPFFCECVSHSHMLLFRESTDLVVIPGYETVAHKSLLVISAVYLRIRSTISILQSRYDHTTRMKSSHPTDDKYRIRYQKLNKIAELLLRCRDVFREGIAKLSHRYYYAWRITKAQNFLSNVINRDDFIQQYRPANGSAMSFSLDMLDELEFIIERSLAKVQETKKKPKFKNVNPYQRTPTSTTTPPTNATINNNNNSNGNGFPYSATPLFGTSTSNSEVDMNEYKPNEQIDSIWLSMMNMKNEFGDPGSKYGLSNPGAANMSNNNLGNVGSGIIANGTLVDPLYNSMSTPAFPGIETSNNNVGFSPMPQIDAINTNDLFENFPIDELFKDFS</sequence>
<evidence type="ECO:0000256" key="6">
    <source>
        <dbReference type="SAM" id="MobiDB-lite"/>
    </source>
</evidence>
<keyword evidence="1" id="KW-0805">Transcription regulation</keyword>
<dbReference type="Proteomes" id="UP000694255">
    <property type="component" value="Unassembled WGS sequence"/>
</dbReference>
<evidence type="ECO:0000259" key="7">
    <source>
        <dbReference type="PROSITE" id="PS50048"/>
    </source>
</evidence>
<dbReference type="GO" id="GO:0000978">
    <property type="term" value="F:RNA polymerase II cis-regulatory region sequence-specific DNA binding"/>
    <property type="evidence" value="ECO:0007669"/>
    <property type="project" value="TreeGrafter"/>
</dbReference>
<dbReference type="InterPro" id="IPR001138">
    <property type="entry name" value="Zn2Cys6_DnaBD"/>
</dbReference>
<feature type="coiled-coil region" evidence="5">
    <location>
        <begin position="116"/>
        <end position="143"/>
    </location>
</feature>
<name>A0A8J5QDS2_9ASCO</name>
<feature type="domain" description="Zn(2)-C6 fungal-type" evidence="7">
    <location>
        <begin position="11"/>
        <end position="42"/>
    </location>
</feature>
<keyword evidence="5" id="KW-0175">Coiled coil</keyword>
<dbReference type="CDD" id="cd12148">
    <property type="entry name" value="fungal_TF_MHR"/>
    <property type="match status" value="1"/>
</dbReference>
<dbReference type="RefSeq" id="XP_049260812.1">
    <property type="nucleotide sequence ID" value="XM_049409955.1"/>
</dbReference>
<comment type="caution">
    <text evidence="8">The sequence shown here is derived from an EMBL/GenBank/DDBJ whole genome shotgun (WGS) entry which is preliminary data.</text>
</comment>
<gene>
    <name evidence="8" type="ORF">J8A68_005845</name>
</gene>
<accession>A0A8J5QDS2</accession>
<dbReference type="PANTHER" id="PTHR31069:SF12">
    <property type="entry name" value="TRANSCRIPTION FACTOR DOMAIN-CONTAINING PROTEIN"/>
    <property type="match status" value="1"/>
</dbReference>
<dbReference type="PANTHER" id="PTHR31069">
    <property type="entry name" value="OLEATE-ACTIVATED TRANSCRIPTION FACTOR 1-RELATED"/>
    <property type="match status" value="1"/>
</dbReference>
<dbReference type="SMART" id="SM00066">
    <property type="entry name" value="GAL4"/>
    <property type="match status" value="1"/>
</dbReference>
<dbReference type="PROSITE" id="PS50048">
    <property type="entry name" value="ZN2_CY6_FUNGAL_2"/>
    <property type="match status" value="1"/>
</dbReference>
<evidence type="ECO:0000256" key="4">
    <source>
        <dbReference type="ARBA" id="ARBA00023242"/>
    </source>
</evidence>
<evidence type="ECO:0000256" key="1">
    <source>
        <dbReference type="ARBA" id="ARBA00023015"/>
    </source>
</evidence>
<dbReference type="InterPro" id="IPR050675">
    <property type="entry name" value="OAF3"/>
</dbReference>
<dbReference type="CDD" id="cd00067">
    <property type="entry name" value="GAL4"/>
    <property type="match status" value="1"/>
</dbReference>
<feature type="region of interest" description="Disordered" evidence="6">
    <location>
        <begin position="892"/>
        <end position="911"/>
    </location>
</feature>
<keyword evidence="4" id="KW-0539">Nucleus</keyword>
<dbReference type="OrthoDB" id="5069333at2759"/>
<dbReference type="GO" id="GO:0005634">
    <property type="term" value="C:nucleus"/>
    <property type="evidence" value="ECO:0007669"/>
    <property type="project" value="TreeGrafter"/>
</dbReference>
<keyword evidence="3" id="KW-0804">Transcription</keyword>
<dbReference type="PROSITE" id="PS00463">
    <property type="entry name" value="ZN2_CY6_FUNGAL_1"/>
    <property type="match status" value="1"/>
</dbReference>
<dbReference type="GeneID" id="73472645"/>
<feature type="compositionally biased region" description="Low complexity" evidence="6">
    <location>
        <begin position="900"/>
        <end position="911"/>
    </location>
</feature>
<keyword evidence="9" id="KW-1185">Reference proteome</keyword>
<evidence type="ECO:0000313" key="9">
    <source>
        <dbReference type="Proteomes" id="UP000694255"/>
    </source>
</evidence>
<keyword evidence="2" id="KW-0238">DNA-binding</keyword>
<evidence type="ECO:0000256" key="2">
    <source>
        <dbReference type="ARBA" id="ARBA00023125"/>
    </source>
</evidence>
<evidence type="ECO:0000313" key="8">
    <source>
        <dbReference type="EMBL" id="KAG7660579.1"/>
    </source>
</evidence>
<protein>
    <recommendedName>
        <fullName evidence="7">Zn(2)-C6 fungal-type domain-containing protein</fullName>
    </recommendedName>
</protein>
<dbReference type="GO" id="GO:0000981">
    <property type="term" value="F:DNA-binding transcription factor activity, RNA polymerase II-specific"/>
    <property type="evidence" value="ECO:0007669"/>
    <property type="project" value="InterPro"/>
</dbReference>